<gene>
    <name evidence="10" type="ORF">A8806_101757</name>
</gene>
<evidence type="ECO:0000256" key="8">
    <source>
        <dbReference type="ARBA" id="ARBA00023136"/>
    </source>
</evidence>
<evidence type="ECO:0000256" key="7">
    <source>
        <dbReference type="ARBA" id="ARBA00022989"/>
    </source>
</evidence>
<accession>A0A2Y9B9P3</accession>
<protein>
    <submittedName>
        <fullName evidence="10">PTS system mannose-specific IIC component</fullName>
    </submittedName>
</protein>
<evidence type="ECO:0000256" key="4">
    <source>
        <dbReference type="ARBA" id="ARBA00022597"/>
    </source>
</evidence>
<evidence type="ECO:0000256" key="1">
    <source>
        <dbReference type="ARBA" id="ARBA00004651"/>
    </source>
</evidence>
<comment type="subcellular location">
    <subcellularLocation>
        <location evidence="1">Cell membrane</location>
        <topology evidence="1">Multi-pass membrane protein</topology>
    </subcellularLocation>
</comment>
<dbReference type="Proteomes" id="UP000245845">
    <property type="component" value="Unassembled WGS sequence"/>
</dbReference>
<dbReference type="PANTHER" id="PTHR32502:SF28">
    <property type="entry name" value="PHOSPHOTRANSFERASE SYSTEM SUGAR-SPECIFIC EIIC COMPONENT"/>
    <property type="match status" value="1"/>
</dbReference>
<dbReference type="AlphaFoldDB" id="A0A2Y9B9P3"/>
<keyword evidence="2" id="KW-0813">Transport</keyword>
<feature type="transmembrane region" description="Helical" evidence="9">
    <location>
        <begin position="176"/>
        <end position="197"/>
    </location>
</feature>
<dbReference type="EMBL" id="QGDL01000001">
    <property type="protein sequence ID" value="PWJ32466.1"/>
    <property type="molecule type" value="Genomic_DNA"/>
</dbReference>
<keyword evidence="5" id="KW-0598">Phosphotransferase system</keyword>
<reference evidence="10 11" key="1">
    <citation type="submission" date="2018-05" db="EMBL/GenBank/DDBJ databases">
        <title>The Hungate 1000. A catalogue of reference genomes from the rumen microbiome.</title>
        <authorList>
            <person name="Kelly W."/>
        </authorList>
    </citation>
    <scope>NUCLEOTIDE SEQUENCE [LARGE SCALE GENOMIC DNA]</scope>
    <source>
        <strain evidence="10 11">NLAE-zl-C242</strain>
    </source>
</reference>
<feature type="transmembrane region" description="Helical" evidence="9">
    <location>
        <begin position="6"/>
        <end position="23"/>
    </location>
</feature>
<keyword evidence="4" id="KW-0762">Sugar transport</keyword>
<evidence type="ECO:0000313" key="10">
    <source>
        <dbReference type="EMBL" id="PWJ32466.1"/>
    </source>
</evidence>
<dbReference type="PROSITE" id="PS51106">
    <property type="entry name" value="PTS_EIIC_TYPE_4"/>
    <property type="match status" value="1"/>
</dbReference>
<organism evidence="10 11">
    <name type="scientific">Faecalicatena orotica</name>
    <dbReference type="NCBI Taxonomy" id="1544"/>
    <lineage>
        <taxon>Bacteria</taxon>
        <taxon>Bacillati</taxon>
        <taxon>Bacillota</taxon>
        <taxon>Clostridia</taxon>
        <taxon>Lachnospirales</taxon>
        <taxon>Lachnospiraceae</taxon>
        <taxon>Faecalicatena</taxon>
    </lineage>
</organism>
<proteinExistence type="predicted"/>
<dbReference type="InterPro" id="IPR050303">
    <property type="entry name" value="GatZ_KbaZ_carbometab"/>
</dbReference>
<dbReference type="PANTHER" id="PTHR32502">
    <property type="entry name" value="N-ACETYLGALACTOSAMINE PERMEASE II COMPONENT-RELATED"/>
    <property type="match status" value="1"/>
</dbReference>
<comment type="caution">
    <text evidence="10">The sequence shown here is derived from an EMBL/GenBank/DDBJ whole genome shotgun (WGS) entry which is preliminary data.</text>
</comment>
<evidence type="ECO:0000256" key="3">
    <source>
        <dbReference type="ARBA" id="ARBA00022475"/>
    </source>
</evidence>
<evidence type="ECO:0000256" key="5">
    <source>
        <dbReference type="ARBA" id="ARBA00022683"/>
    </source>
</evidence>
<name>A0A2Y9B9P3_9FIRM</name>
<evidence type="ECO:0000256" key="6">
    <source>
        <dbReference type="ARBA" id="ARBA00022692"/>
    </source>
</evidence>
<keyword evidence="7 9" id="KW-1133">Transmembrane helix</keyword>
<dbReference type="Pfam" id="PF03609">
    <property type="entry name" value="EII-Sor"/>
    <property type="match status" value="1"/>
</dbReference>
<dbReference type="GO" id="GO:0005886">
    <property type="term" value="C:plasma membrane"/>
    <property type="evidence" value="ECO:0007669"/>
    <property type="project" value="UniProtKB-SubCell"/>
</dbReference>
<dbReference type="RefSeq" id="WP_109729789.1">
    <property type="nucleotide sequence ID" value="NZ_BAAACK010000007.1"/>
</dbReference>
<keyword evidence="11" id="KW-1185">Reference proteome</keyword>
<sequence>MHIQVWQIILLTLYSIIGIYDGLNTKFELNKPMMAGAFAGLVMGDLGTGLIIGATLQLMILGVSNFGGATIPDYTSAALIATPLAIVAGKDVDFAIGLGVPIGLLLTQLDIIARTVNIFWNKKAQAAIEKEQYHLLDRYNFCGMIGWGASRGLPVFLALTFGSSFVQAILDVSPDWLLSGLKFAGVVLPAVGISMLLKFMPVKKYFPYLILGFVLFSYVNMPMLGVALIGIVIAVVTYQRDSEREPAVVQANAGGNEDE</sequence>
<dbReference type="InterPro" id="IPR004700">
    <property type="entry name" value="PTS_IIC_man"/>
</dbReference>
<evidence type="ECO:0000313" key="11">
    <source>
        <dbReference type="Proteomes" id="UP000245845"/>
    </source>
</evidence>
<keyword evidence="8 9" id="KW-0472">Membrane</keyword>
<keyword evidence="6 9" id="KW-0812">Transmembrane</keyword>
<evidence type="ECO:0000256" key="9">
    <source>
        <dbReference type="SAM" id="Phobius"/>
    </source>
</evidence>
<dbReference type="OrthoDB" id="9815089at2"/>
<feature type="transmembrane region" description="Helical" evidence="9">
    <location>
        <begin position="94"/>
        <end position="113"/>
    </location>
</feature>
<evidence type="ECO:0000256" key="2">
    <source>
        <dbReference type="ARBA" id="ARBA00022448"/>
    </source>
</evidence>
<feature type="transmembrane region" description="Helical" evidence="9">
    <location>
        <begin position="35"/>
        <end position="60"/>
    </location>
</feature>
<dbReference type="GO" id="GO:0009401">
    <property type="term" value="P:phosphoenolpyruvate-dependent sugar phosphotransferase system"/>
    <property type="evidence" value="ECO:0007669"/>
    <property type="project" value="UniProtKB-KW"/>
</dbReference>
<keyword evidence="3" id="KW-1003">Cell membrane</keyword>
<feature type="transmembrane region" description="Helical" evidence="9">
    <location>
        <begin position="209"/>
        <end position="236"/>
    </location>
</feature>